<dbReference type="CDD" id="cd03124">
    <property type="entry name" value="alpha_CA_prokaryotic_like"/>
    <property type="match status" value="1"/>
</dbReference>
<dbReference type="InterPro" id="IPR036398">
    <property type="entry name" value="CA_dom_sf"/>
</dbReference>
<evidence type="ECO:0000313" key="3">
    <source>
        <dbReference type="EMBL" id="GMH09916.1"/>
    </source>
</evidence>
<name>A0AAD3XMN2_NEPGR</name>
<evidence type="ECO:0000256" key="1">
    <source>
        <dbReference type="SAM" id="SignalP"/>
    </source>
</evidence>
<dbReference type="AlphaFoldDB" id="A0AAD3XMN2"/>
<dbReference type="GO" id="GO:0006730">
    <property type="term" value="P:one-carbon metabolic process"/>
    <property type="evidence" value="ECO:0007669"/>
    <property type="project" value="TreeGrafter"/>
</dbReference>
<dbReference type="EMBL" id="BSYO01000009">
    <property type="protein sequence ID" value="GMH09916.1"/>
    <property type="molecule type" value="Genomic_DNA"/>
</dbReference>
<dbReference type="InterPro" id="IPR023561">
    <property type="entry name" value="Carbonic_anhydrase_a-class"/>
</dbReference>
<dbReference type="PANTHER" id="PTHR18952">
    <property type="entry name" value="CARBONIC ANHYDRASE"/>
    <property type="match status" value="1"/>
</dbReference>
<evidence type="ECO:0000259" key="2">
    <source>
        <dbReference type="PROSITE" id="PS51144"/>
    </source>
</evidence>
<proteinExistence type="predicted"/>
<protein>
    <recommendedName>
        <fullName evidence="2">Alpha-carbonic anhydrase domain-containing protein</fullName>
    </recommendedName>
</protein>
<dbReference type="PROSITE" id="PS51144">
    <property type="entry name" value="ALPHA_CA_2"/>
    <property type="match status" value="1"/>
</dbReference>
<dbReference type="Proteomes" id="UP001279734">
    <property type="component" value="Unassembled WGS sequence"/>
</dbReference>
<dbReference type="GO" id="GO:0008270">
    <property type="term" value="F:zinc ion binding"/>
    <property type="evidence" value="ECO:0007669"/>
    <property type="project" value="InterPro"/>
</dbReference>
<comment type="caution">
    <text evidence="3">The sequence shown here is derived from an EMBL/GenBank/DDBJ whole genome shotgun (WGS) entry which is preliminary data.</text>
</comment>
<keyword evidence="1" id="KW-0732">Signal</keyword>
<gene>
    <name evidence="3" type="ORF">Nepgr_011757</name>
</gene>
<dbReference type="Gene3D" id="3.10.200.10">
    <property type="entry name" value="Alpha carbonic anhydrase"/>
    <property type="match status" value="1"/>
</dbReference>
<feature type="chain" id="PRO_5041988440" description="Alpha-carbonic anhydrase domain-containing protein" evidence="1">
    <location>
        <begin position="21"/>
        <end position="123"/>
    </location>
</feature>
<keyword evidence="4" id="KW-1185">Reference proteome</keyword>
<dbReference type="Pfam" id="PF00194">
    <property type="entry name" value="Carb_anhydrase"/>
    <property type="match status" value="1"/>
</dbReference>
<sequence length="123" mass="13637">MASSIIFFVGIYFLLNVALGGGAVEFDYSNPDEWGSLSPQFELCSSGKQQSPIDIVHAETIVNNTLHTLSRDYHLDSATLVNTGVSIKVKVKGKSEFDIDGKKYVLLQVHWHTPSEHLFNGIR</sequence>
<dbReference type="InterPro" id="IPR041891">
    <property type="entry name" value="Alpha_CA_prokaryot-like"/>
</dbReference>
<accession>A0AAD3XMN2</accession>
<feature type="domain" description="Alpha-carbonic anhydrase" evidence="2">
    <location>
        <begin position="24"/>
        <end position="123"/>
    </location>
</feature>
<reference evidence="3" key="1">
    <citation type="submission" date="2023-05" db="EMBL/GenBank/DDBJ databases">
        <title>Nepenthes gracilis genome sequencing.</title>
        <authorList>
            <person name="Fukushima K."/>
        </authorList>
    </citation>
    <scope>NUCLEOTIDE SEQUENCE</scope>
    <source>
        <strain evidence="3">SING2019-196</strain>
    </source>
</reference>
<organism evidence="3 4">
    <name type="scientific">Nepenthes gracilis</name>
    <name type="common">Slender pitcher plant</name>
    <dbReference type="NCBI Taxonomy" id="150966"/>
    <lineage>
        <taxon>Eukaryota</taxon>
        <taxon>Viridiplantae</taxon>
        <taxon>Streptophyta</taxon>
        <taxon>Embryophyta</taxon>
        <taxon>Tracheophyta</taxon>
        <taxon>Spermatophyta</taxon>
        <taxon>Magnoliopsida</taxon>
        <taxon>eudicotyledons</taxon>
        <taxon>Gunneridae</taxon>
        <taxon>Pentapetalae</taxon>
        <taxon>Caryophyllales</taxon>
        <taxon>Nepenthaceae</taxon>
        <taxon>Nepenthes</taxon>
    </lineage>
</organism>
<dbReference type="GO" id="GO:0004089">
    <property type="term" value="F:carbonate dehydratase activity"/>
    <property type="evidence" value="ECO:0007669"/>
    <property type="project" value="InterPro"/>
</dbReference>
<feature type="signal peptide" evidence="1">
    <location>
        <begin position="1"/>
        <end position="20"/>
    </location>
</feature>
<dbReference type="PANTHER" id="PTHR18952:SF236">
    <property type="entry name" value="ALPHA CARBONIC ANHYDRASE 1, CHLOROPLASTIC"/>
    <property type="match status" value="1"/>
</dbReference>
<evidence type="ECO:0000313" key="4">
    <source>
        <dbReference type="Proteomes" id="UP001279734"/>
    </source>
</evidence>
<dbReference type="SMART" id="SM01057">
    <property type="entry name" value="Carb_anhydrase"/>
    <property type="match status" value="1"/>
</dbReference>
<dbReference type="SUPFAM" id="SSF51069">
    <property type="entry name" value="Carbonic anhydrase"/>
    <property type="match status" value="1"/>
</dbReference>
<dbReference type="InterPro" id="IPR001148">
    <property type="entry name" value="CA_dom"/>
</dbReference>